<dbReference type="EMBL" id="CAAHFG010000001">
    <property type="protein sequence ID" value="VGO12188.1"/>
    <property type="molecule type" value="Genomic_DNA"/>
</dbReference>
<dbReference type="AlphaFoldDB" id="A0A6C2TWY6"/>
<gene>
    <name evidence="3" type="ORF">PDESU_00739</name>
</gene>
<protein>
    <recommendedName>
        <fullName evidence="5">Lipoprotein</fullName>
    </recommendedName>
</protein>
<dbReference type="PROSITE" id="PS51257">
    <property type="entry name" value="PROKAR_LIPOPROTEIN"/>
    <property type="match status" value="1"/>
</dbReference>
<keyword evidence="1" id="KW-0175">Coiled coil</keyword>
<dbReference type="InterPro" id="IPR011990">
    <property type="entry name" value="TPR-like_helical_dom_sf"/>
</dbReference>
<evidence type="ECO:0000256" key="1">
    <source>
        <dbReference type="SAM" id="Coils"/>
    </source>
</evidence>
<reference evidence="3 4" key="1">
    <citation type="submission" date="2019-04" db="EMBL/GenBank/DDBJ databases">
        <authorList>
            <person name="Van Vliet M D."/>
        </authorList>
    </citation>
    <scope>NUCLEOTIDE SEQUENCE [LARGE SCALE GENOMIC DNA]</scope>
    <source>
        <strain evidence="3 4">F1</strain>
    </source>
</reference>
<evidence type="ECO:0008006" key="5">
    <source>
        <dbReference type="Google" id="ProtNLM"/>
    </source>
</evidence>
<evidence type="ECO:0000256" key="2">
    <source>
        <dbReference type="SAM" id="SignalP"/>
    </source>
</evidence>
<dbReference type="Proteomes" id="UP000366872">
    <property type="component" value="Unassembled WGS sequence"/>
</dbReference>
<organism evidence="3 4">
    <name type="scientific">Pontiella desulfatans</name>
    <dbReference type="NCBI Taxonomy" id="2750659"/>
    <lineage>
        <taxon>Bacteria</taxon>
        <taxon>Pseudomonadati</taxon>
        <taxon>Kiritimatiellota</taxon>
        <taxon>Kiritimatiellia</taxon>
        <taxon>Kiritimatiellales</taxon>
        <taxon>Pontiellaceae</taxon>
        <taxon>Pontiella</taxon>
    </lineage>
</organism>
<keyword evidence="2" id="KW-0732">Signal</keyword>
<feature type="chain" id="PRO_5025427448" description="Lipoprotein" evidence="2">
    <location>
        <begin position="22"/>
        <end position="464"/>
    </location>
</feature>
<sequence>MRALHSTALICVLLLSGCANMRTSKSHYAGMDSMLAKADYPAAISQIENAKETSYSAKDRVVYYLDIGMLYHWNKEYEKSNEFLEQAERAIDDNFTKSLTRKASTLILNDNAQAYGGEDYEDIYVNAFKALNYLALGRNDEAFVEVRRINNKLLQLEDKHAKMARKLSEAEEAHEEFKPGKSHFQESALGRYLSMLLYRNELKWDDVRIDLEKIDKGWKLQPDIYTFDKPDFSRSTDRVFTPKARLNVIAFSGLAPDKKASTFSVYTEENVIILAGTSENYLGKQNLSGLSILPWPGVEPGYNFKFQLPHMHKRPSKVGRMEVEISNGPTENLQQLDSLANVALETFSIKKPLIYLKTVTRAVVKGLAAQQATDHMTKSMDGGMAFLTRLATTVVVSQTENADLRMSRFFPAESAIREIHLDEGIYDIKVNYYSANGALLHSDNRPGVHVEAGKLNLVESSYLN</sequence>
<feature type="coiled-coil region" evidence="1">
    <location>
        <begin position="139"/>
        <end position="176"/>
    </location>
</feature>
<dbReference type="SUPFAM" id="SSF48452">
    <property type="entry name" value="TPR-like"/>
    <property type="match status" value="1"/>
</dbReference>
<accession>A0A6C2TWY6</accession>
<evidence type="ECO:0000313" key="4">
    <source>
        <dbReference type="Proteomes" id="UP000366872"/>
    </source>
</evidence>
<keyword evidence="4" id="KW-1185">Reference proteome</keyword>
<feature type="signal peptide" evidence="2">
    <location>
        <begin position="1"/>
        <end position="21"/>
    </location>
</feature>
<evidence type="ECO:0000313" key="3">
    <source>
        <dbReference type="EMBL" id="VGO12188.1"/>
    </source>
</evidence>
<proteinExistence type="predicted"/>
<name>A0A6C2TWY6_PONDE</name>